<reference evidence="2 3" key="1">
    <citation type="journal article" date="2016" name="Biochim. Biophys. Acta">
        <title>Characterization of red-shifted phycobilisomes isolated from the chlorophyll f-containing cyanobacterium Halomicronema hongdechloris.</title>
        <authorList>
            <person name="Li Y."/>
            <person name="Lin Y."/>
            <person name="Garvey C.J."/>
            <person name="Birch D."/>
            <person name="Corkery R.W."/>
            <person name="Loughlin P.C."/>
            <person name="Scheer H."/>
            <person name="Willows R.D."/>
            <person name="Chen M."/>
        </authorList>
    </citation>
    <scope>NUCLEOTIDE SEQUENCE [LARGE SCALE GENOMIC DNA]</scope>
    <source>
        <strain evidence="2 3">C2206</strain>
    </source>
</reference>
<dbReference type="EMBL" id="CP021983">
    <property type="protein sequence ID" value="ASC70739.1"/>
    <property type="molecule type" value="Genomic_DNA"/>
</dbReference>
<dbReference type="Proteomes" id="UP000191901">
    <property type="component" value="Chromosome"/>
</dbReference>
<evidence type="ECO:0000313" key="2">
    <source>
        <dbReference type="EMBL" id="ASC70739.1"/>
    </source>
</evidence>
<dbReference type="Pfam" id="PF04471">
    <property type="entry name" value="Mrr_cat"/>
    <property type="match status" value="1"/>
</dbReference>
<proteinExistence type="predicted"/>
<dbReference type="GO" id="GO:0003677">
    <property type="term" value="F:DNA binding"/>
    <property type="evidence" value="ECO:0007669"/>
    <property type="project" value="InterPro"/>
</dbReference>
<dbReference type="InterPro" id="IPR007560">
    <property type="entry name" value="Restrct_endonuc_IV_Mrr"/>
</dbReference>
<evidence type="ECO:0000313" key="3">
    <source>
        <dbReference type="Proteomes" id="UP000191901"/>
    </source>
</evidence>
<feature type="domain" description="Restriction endonuclease type IV Mrr" evidence="1">
    <location>
        <begin position="1"/>
        <end position="99"/>
    </location>
</feature>
<dbReference type="KEGG" id="hhg:XM38_016850"/>
<gene>
    <name evidence="2" type="primary">mrr</name>
    <name evidence="2" type="ORF">XM38_016850</name>
</gene>
<dbReference type="InterPro" id="IPR011335">
    <property type="entry name" value="Restrct_endonuc-II-like"/>
</dbReference>
<dbReference type="InterPro" id="IPR052906">
    <property type="entry name" value="Type_IV_Methyl-Rstrct_Enzyme"/>
</dbReference>
<dbReference type="Gene3D" id="3.40.1350.10">
    <property type="match status" value="1"/>
</dbReference>
<accession>A0A1Z3HKA4</accession>
<dbReference type="PANTHER" id="PTHR30015:SF7">
    <property type="entry name" value="TYPE IV METHYL-DIRECTED RESTRICTION ENZYME ECOKMRR"/>
    <property type="match status" value="1"/>
</dbReference>
<evidence type="ECO:0000259" key="1">
    <source>
        <dbReference type="Pfam" id="PF04471"/>
    </source>
</evidence>
<keyword evidence="3" id="KW-1185">Reference proteome</keyword>
<name>A0A1Z3HKA4_9CYAN</name>
<dbReference type="SUPFAM" id="SSF52980">
    <property type="entry name" value="Restriction endonuclease-like"/>
    <property type="match status" value="1"/>
</dbReference>
<organism evidence="2 3">
    <name type="scientific">Halomicronema hongdechloris C2206</name>
    <dbReference type="NCBI Taxonomy" id="1641165"/>
    <lineage>
        <taxon>Bacteria</taxon>
        <taxon>Bacillati</taxon>
        <taxon>Cyanobacteriota</taxon>
        <taxon>Cyanophyceae</taxon>
        <taxon>Nodosilineales</taxon>
        <taxon>Nodosilineaceae</taxon>
        <taxon>Halomicronema</taxon>
    </lineage>
</organism>
<dbReference type="InterPro" id="IPR011856">
    <property type="entry name" value="tRNA_endonuc-like_dom_sf"/>
</dbReference>
<sequence length="131" mass="14326">MNYQNVTVTSPSNDKGVDVVADIELGITSVREVVQAKRQKTNTQRPVLDALRGSLYRFQAVRGTIITTGNFSKGTVQVAFEAGELPITLINGEKLVDLLIEYGLGVRNRTIELLELDADAFVQSEESLDDG</sequence>
<dbReference type="GO" id="GO:0009307">
    <property type="term" value="P:DNA restriction-modification system"/>
    <property type="evidence" value="ECO:0007669"/>
    <property type="project" value="InterPro"/>
</dbReference>
<dbReference type="AlphaFoldDB" id="A0A1Z3HKA4"/>
<dbReference type="GO" id="GO:0015666">
    <property type="term" value="F:restriction endodeoxyribonuclease activity"/>
    <property type="evidence" value="ECO:0007669"/>
    <property type="project" value="TreeGrafter"/>
</dbReference>
<protein>
    <submittedName>
        <fullName evidence="2">Mrr restriction system protein</fullName>
    </submittedName>
</protein>
<dbReference type="PANTHER" id="PTHR30015">
    <property type="entry name" value="MRR RESTRICTION SYSTEM PROTEIN"/>
    <property type="match status" value="1"/>
</dbReference>
<dbReference type="RefSeq" id="WP_391540780.1">
    <property type="nucleotide sequence ID" value="NZ_CP021983.2"/>
</dbReference>